<proteinExistence type="predicted"/>
<sequence length="547" mass="62134">MITFQTIFNPNFRMTIEGAASRQGTFYYNVSLPHFLDEKYLNLCVLRYKKFLYLKLHTNDAFLVPCYDNDLIWHTHQLFPKIYYEDTCRILGSLYNHDDSTTDRSPGSKLSLAYANTTVLWKNMYCERYSFPGAMYRGACSKGRLTKYMADKRTDCQKLNVQFNFIALNKIPDCCQRSKFKIKILYGFRNTNLKNEKEEIASLKGDLTVCDGKGTGVIRQQDKVVCEGDIDIKALLGNAHSDFGIVFQDSLVLKGVEDLTVYFTGQMKYIGDPYKLYLIQGQFQRVHKPSSLDEVVDIDKSVADSGTRCCECEAARHSTSEYGMSSRICNTGSNHVTCNDHAFTRSGSPRRMTRKKTQLWLNGPKRRYSKIWKIESGIRSPFKTLKTFSRSPLKSPMTKKIKLTGKKCSPLKSPQCIQSVLKSPVSKRIRIELFALETETHFQNPKDQYPHCLFFVNNNHPVFDCIVLHGASSNFSAVQVVKDDKVLAVGTLIDSSHLPLPAQVSSWFCGPTLSPAEGERAFLITDDDGDWALIVGKWLSSDSAFKI</sequence>
<name>A0ABQ9E9T5_TEGGR</name>
<gene>
    <name evidence="1" type="ORF">KUTeg_021080</name>
</gene>
<accession>A0ABQ9E9T5</accession>
<comment type="caution">
    <text evidence="1">The sequence shown here is derived from an EMBL/GenBank/DDBJ whole genome shotgun (WGS) entry which is preliminary data.</text>
</comment>
<reference evidence="1 2" key="1">
    <citation type="submission" date="2022-12" db="EMBL/GenBank/DDBJ databases">
        <title>Chromosome-level genome of Tegillarca granosa.</title>
        <authorList>
            <person name="Kim J."/>
        </authorList>
    </citation>
    <scope>NUCLEOTIDE SEQUENCE [LARGE SCALE GENOMIC DNA]</scope>
    <source>
        <strain evidence="1">Teg-2019</strain>
        <tissue evidence="1">Adductor muscle</tissue>
    </source>
</reference>
<evidence type="ECO:0000313" key="2">
    <source>
        <dbReference type="Proteomes" id="UP001217089"/>
    </source>
</evidence>
<dbReference type="InterPro" id="IPR009836">
    <property type="entry name" value="GRDP-like"/>
</dbReference>
<keyword evidence="2" id="KW-1185">Reference proteome</keyword>
<dbReference type="EMBL" id="JARBDR010000918">
    <property type="protein sequence ID" value="KAJ8302093.1"/>
    <property type="molecule type" value="Genomic_DNA"/>
</dbReference>
<organism evidence="1 2">
    <name type="scientific">Tegillarca granosa</name>
    <name type="common">Malaysian cockle</name>
    <name type="synonym">Anadara granosa</name>
    <dbReference type="NCBI Taxonomy" id="220873"/>
    <lineage>
        <taxon>Eukaryota</taxon>
        <taxon>Metazoa</taxon>
        <taxon>Spiralia</taxon>
        <taxon>Lophotrochozoa</taxon>
        <taxon>Mollusca</taxon>
        <taxon>Bivalvia</taxon>
        <taxon>Autobranchia</taxon>
        <taxon>Pteriomorphia</taxon>
        <taxon>Arcoida</taxon>
        <taxon>Arcoidea</taxon>
        <taxon>Arcidae</taxon>
        <taxon>Tegillarca</taxon>
    </lineage>
</organism>
<dbReference type="PANTHER" id="PTHR34365:SF7">
    <property type="entry name" value="GLYCINE-RICH DOMAIN-CONTAINING PROTEIN 1"/>
    <property type="match status" value="1"/>
</dbReference>
<evidence type="ECO:0000313" key="1">
    <source>
        <dbReference type="EMBL" id="KAJ8302093.1"/>
    </source>
</evidence>
<dbReference type="PANTHER" id="PTHR34365">
    <property type="entry name" value="ENOLASE (DUF1399)"/>
    <property type="match status" value="1"/>
</dbReference>
<dbReference type="Pfam" id="PF07173">
    <property type="entry name" value="GRDP-like"/>
    <property type="match status" value="1"/>
</dbReference>
<protein>
    <submittedName>
        <fullName evidence="1">Uncharacterized protein</fullName>
    </submittedName>
</protein>
<dbReference type="Proteomes" id="UP001217089">
    <property type="component" value="Unassembled WGS sequence"/>
</dbReference>